<sequence>MISSPTVHDAIIVGAGYGGLGAGAQLQRAGISDFVILERADRIGGVWRDNTYPGAACDTQSIIYCYTYFPHLSVTRMFSEQPELLGYLEALAAEYDLTGRIRLGSEVTAATWLEDRGLWEVTTAAGETHLGRAFVPAWGQLGVPFIPDFPGMADFTGTMFHSAHWDHDVDLAGLRVASIGNAASAVQYVPEVAEEAGRLTVFQRSANYLLPRNQEVFDEERRRGFQADPAVFEALRTEIHTMRENGFQRVRHATSEQATGVAEARAHLENQVRDPALREKLTPDYEFGCKRILRTDDYYPALMRDNVELVTEGIAEFTPTGIRTVDGEVREFDVVVFGTGFKSQAFHAGMRITGRAGVSLDERWGDAPEAFFGLSVDGFPNMFLVYGPNTNLNHNSIVTMMEVQHEFIVAAVQRLREHPGLVIDVRPDVVAAHNDEVQAELANSAYSSDCSSWYKNAAGRVVNNWHGTVEEYRTAVAAISPADYGLASWEPEVGAAV</sequence>
<dbReference type="InterPro" id="IPR020946">
    <property type="entry name" value="Flavin_mOase-like"/>
</dbReference>
<keyword evidence="4" id="KW-0560">Oxidoreductase</keyword>
<evidence type="ECO:0000256" key="4">
    <source>
        <dbReference type="ARBA" id="ARBA00023002"/>
    </source>
</evidence>
<dbReference type="GO" id="GO:0050661">
    <property type="term" value="F:NADP binding"/>
    <property type="evidence" value="ECO:0007669"/>
    <property type="project" value="InterPro"/>
</dbReference>
<keyword evidence="6" id="KW-1185">Reference proteome</keyword>
<dbReference type="RefSeq" id="WP_200112680.1">
    <property type="nucleotide sequence ID" value="NZ_JAEHOH010000001.1"/>
</dbReference>
<evidence type="ECO:0000256" key="1">
    <source>
        <dbReference type="ARBA" id="ARBA00010139"/>
    </source>
</evidence>
<dbReference type="Proteomes" id="UP000608530">
    <property type="component" value="Unassembled WGS sequence"/>
</dbReference>
<dbReference type="PANTHER" id="PTHR42877">
    <property type="entry name" value="L-ORNITHINE N(5)-MONOOXYGENASE-RELATED"/>
    <property type="match status" value="1"/>
</dbReference>
<accession>A0A934USP2</accession>
<evidence type="ECO:0000256" key="2">
    <source>
        <dbReference type="ARBA" id="ARBA00022630"/>
    </source>
</evidence>
<reference evidence="5" key="1">
    <citation type="submission" date="2020-12" db="EMBL/GenBank/DDBJ databases">
        <title>Leucobacter sp. CAS1, isolated from Chromium sludge.</title>
        <authorList>
            <person name="Xu Z."/>
        </authorList>
    </citation>
    <scope>NUCLEOTIDE SEQUENCE</scope>
    <source>
        <strain evidence="5">CSA1</strain>
    </source>
</reference>
<dbReference type="InterPro" id="IPR036188">
    <property type="entry name" value="FAD/NAD-bd_sf"/>
</dbReference>
<comment type="similarity">
    <text evidence="1">Belongs to the FAD-binding monooxygenase family.</text>
</comment>
<name>A0A934USP2_9MICO</name>
<gene>
    <name evidence="5" type="ORF">JD276_00475</name>
</gene>
<keyword evidence="3" id="KW-0274">FAD</keyword>
<dbReference type="SUPFAM" id="SSF51905">
    <property type="entry name" value="FAD/NAD(P)-binding domain"/>
    <property type="match status" value="1"/>
</dbReference>
<organism evidence="5 6">
    <name type="scientific">Leucobacter chromiisoli</name>
    <dbReference type="NCBI Taxonomy" id="2796471"/>
    <lineage>
        <taxon>Bacteria</taxon>
        <taxon>Bacillati</taxon>
        <taxon>Actinomycetota</taxon>
        <taxon>Actinomycetes</taxon>
        <taxon>Micrococcales</taxon>
        <taxon>Microbacteriaceae</taxon>
        <taxon>Leucobacter</taxon>
    </lineage>
</organism>
<protein>
    <submittedName>
        <fullName evidence="5">NAD(P)-binding domain-containing protein</fullName>
    </submittedName>
</protein>
<evidence type="ECO:0000313" key="6">
    <source>
        <dbReference type="Proteomes" id="UP000608530"/>
    </source>
</evidence>
<dbReference type="InterPro" id="IPR051209">
    <property type="entry name" value="FAD-bind_Monooxygenase_sf"/>
</dbReference>
<dbReference type="Pfam" id="PF00743">
    <property type="entry name" value="FMO-like"/>
    <property type="match status" value="1"/>
</dbReference>
<dbReference type="PANTHER" id="PTHR42877:SF4">
    <property type="entry name" value="FAD_NAD(P)-BINDING DOMAIN-CONTAINING PROTEIN-RELATED"/>
    <property type="match status" value="1"/>
</dbReference>
<evidence type="ECO:0000256" key="3">
    <source>
        <dbReference type="ARBA" id="ARBA00022827"/>
    </source>
</evidence>
<dbReference type="GO" id="GO:0004499">
    <property type="term" value="F:N,N-dimethylaniline monooxygenase activity"/>
    <property type="evidence" value="ECO:0007669"/>
    <property type="project" value="InterPro"/>
</dbReference>
<comment type="caution">
    <text evidence="5">The sequence shown here is derived from an EMBL/GenBank/DDBJ whole genome shotgun (WGS) entry which is preliminary data.</text>
</comment>
<dbReference type="AlphaFoldDB" id="A0A934USP2"/>
<evidence type="ECO:0000313" key="5">
    <source>
        <dbReference type="EMBL" id="MBK0417514.1"/>
    </source>
</evidence>
<proteinExistence type="inferred from homology"/>
<dbReference type="EMBL" id="JAEHOH010000001">
    <property type="protein sequence ID" value="MBK0417514.1"/>
    <property type="molecule type" value="Genomic_DNA"/>
</dbReference>
<dbReference type="GO" id="GO:0050660">
    <property type="term" value="F:flavin adenine dinucleotide binding"/>
    <property type="evidence" value="ECO:0007669"/>
    <property type="project" value="InterPro"/>
</dbReference>
<dbReference type="Gene3D" id="3.50.50.60">
    <property type="entry name" value="FAD/NAD(P)-binding domain"/>
    <property type="match status" value="2"/>
</dbReference>
<keyword evidence="2" id="KW-0285">Flavoprotein</keyword>